<organism evidence="2 3">
    <name type="scientific">Rubus argutus</name>
    <name type="common">Southern blackberry</name>
    <dbReference type="NCBI Taxonomy" id="59490"/>
    <lineage>
        <taxon>Eukaryota</taxon>
        <taxon>Viridiplantae</taxon>
        <taxon>Streptophyta</taxon>
        <taxon>Embryophyta</taxon>
        <taxon>Tracheophyta</taxon>
        <taxon>Spermatophyta</taxon>
        <taxon>Magnoliopsida</taxon>
        <taxon>eudicotyledons</taxon>
        <taxon>Gunneridae</taxon>
        <taxon>Pentapetalae</taxon>
        <taxon>rosids</taxon>
        <taxon>fabids</taxon>
        <taxon>Rosales</taxon>
        <taxon>Rosaceae</taxon>
        <taxon>Rosoideae</taxon>
        <taxon>Rosoideae incertae sedis</taxon>
        <taxon>Rubus</taxon>
    </lineage>
</organism>
<feature type="compositionally biased region" description="Low complexity" evidence="1">
    <location>
        <begin position="38"/>
        <end position="63"/>
    </location>
</feature>
<comment type="caution">
    <text evidence="2">The sequence shown here is derived from an EMBL/GenBank/DDBJ whole genome shotgun (WGS) entry which is preliminary data.</text>
</comment>
<feature type="region of interest" description="Disordered" evidence="1">
    <location>
        <begin position="33"/>
        <end position="75"/>
    </location>
</feature>
<protein>
    <submittedName>
        <fullName evidence="2">Uncharacterized protein</fullName>
    </submittedName>
</protein>
<proteinExistence type="predicted"/>
<evidence type="ECO:0000256" key="1">
    <source>
        <dbReference type="SAM" id="MobiDB-lite"/>
    </source>
</evidence>
<evidence type="ECO:0000313" key="3">
    <source>
        <dbReference type="Proteomes" id="UP001457282"/>
    </source>
</evidence>
<dbReference type="AlphaFoldDB" id="A0AAW1VZH9"/>
<gene>
    <name evidence="2" type="ORF">M0R45_037168</name>
</gene>
<dbReference type="Proteomes" id="UP001457282">
    <property type="component" value="Unassembled WGS sequence"/>
</dbReference>
<sequence>MKNRGRRPWDQNHTKLKSPTLFSYRHLVTKLPQPLGDSFGSSSNSCDSSAMPSSVTNEPVSESKPPEPPLSTFLHRGSYQNQSQISSPFIAVIVRRSDRSMCVIN</sequence>
<reference evidence="2 3" key="1">
    <citation type="journal article" date="2023" name="G3 (Bethesda)">
        <title>A chromosome-length genome assembly and annotation of blackberry (Rubus argutus, cv. 'Hillquist').</title>
        <authorList>
            <person name="Bruna T."/>
            <person name="Aryal R."/>
            <person name="Dudchenko O."/>
            <person name="Sargent D.J."/>
            <person name="Mead D."/>
            <person name="Buti M."/>
            <person name="Cavallini A."/>
            <person name="Hytonen T."/>
            <person name="Andres J."/>
            <person name="Pham M."/>
            <person name="Weisz D."/>
            <person name="Mascagni F."/>
            <person name="Usai G."/>
            <person name="Natali L."/>
            <person name="Bassil N."/>
            <person name="Fernandez G.E."/>
            <person name="Lomsadze A."/>
            <person name="Armour M."/>
            <person name="Olukolu B."/>
            <person name="Poorten T."/>
            <person name="Britton C."/>
            <person name="Davik J."/>
            <person name="Ashrafi H."/>
            <person name="Aiden E.L."/>
            <person name="Borodovsky M."/>
            <person name="Worthington M."/>
        </authorList>
    </citation>
    <scope>NUCLEOTIDE SEQUENCE [LARGE SCALE GENOMIC DNA]</scope>
    <source>
        <strain evidence="2">PI 553951</strain>
    </source>
</reference>
<accession>A0AAW1VZH9</accession>
<evidence type="ECO:0000313" key="2">
    <source>
        <dbReference type="EMBL" id="KAK9913350.1"/>
    </source>
</evidence>
<name>A0AAW1VZH9_RUBAR</name>
<dbReference type="EMBL" id="JBEDUW010000007">
    <property type="protein sequence ID" value="KAK9913350.1"/>
    <property type="molecule type" value="Genomic_DNA"/>
</dbReference>
<keyword evidence="3" id="KW-1185">Reference proteome</keyword>